<protein>
    <recommendedName>
        <fullName evidence="7">Major facilitator superfamily (MFS) profile domain-containing protein</fullName>
    </recommendedName>
</protein>
<dbReference type="InterPro" id="IPR036259">
    <property type="entry name" value="MFS_trans_sf"/>
</dbReference>
<evidence type="ECO:0000313" key="6">
    <source>
        <dbReference type="Proteomes" id="UP000306102"/>
    </source>
</evidence>
<dbReference type="InterPro" id="IPR050549">
    <property type="entry name" value="MFS_Trehalose_Transporter"/>
</dbReference>
<dbReference type="SUPFAM" id="SSF103473">
    <property type="entry name" value="MFS general substrate transporter"/>
    <property type="match status" value="1"/>
</dbReference>
<dbReference type="PANTHER" id="PTHR48021:SF13">
    <property type="entry name" value="SUGAR TRANSPORTER ERD6-LIKE 7"/>
    <property type="match status" value="1"/>
</dbReference>
<dbReference type="Proteomes" id="UP000306102">
    <property type="component" value="Unassembled WGS sequence"/>
</dbReference>
<evidence type="ECO:0000256" key="3">
    <source>
        <dbReference type="ARBA" id="ARBA00044504"/>
    </source>
</evidence>
<comment type="caution">
    <text evidence="5">The sequence shown here is derived from an EMBL/GenBank/DDBJ whole genome shotgun (WGS) entry which is preliminary data.</text>
</comment>
<feature type="region of interest" description="Disordered" evidence="4">
    <location>
        <begin position="193"/>
        <end position="213"/>
    </location>
</feature>
<dbReference type="STRING" id="542762.A0A4V3WLE8"/>
<feature type="compositionally biased region" description="Polar residues" evidence="4">
    <location>
        <begin position="204"/>
        <end position="213"/>
    </location>
</feature>
<comment type="similarity">
    <text evidence="1">Belongs to the major facilitator superfamily. Sugar transporter (TC 2.A.1.1) family.</text>
</comment>
<proteinExistence type="inferred from homology"/>
<dbReference type="EMBL" id="SDRB02010760">
    <property type="protein sequence ID" value="THG04467.1"/>
    <property type="molecule type" value="Genomic_DNA"/>
</dbReference>
<organism evidence="5 6">
    <name type="scientific">Camellia sinensis var. sinensis</name>
    <name type="common">China tea</name>
    <dbReference type="NCBI Taxonomy" id="542762"/>
    <lineage>
        <taxon>Eukaryota</taxon>
        <taxon>Viridiplantae</taxon>
        <taxon>Streptophyta</taxon>
        <taxon>Embryophyta</taxon>
        <taxon>Tracheophyta</taxon>
        <taxon>Spermatophyta</taxon>
        <taxon>Magnoliopsida</taxon>
        <taxon>eudicotyledons</taxon>
        <taxon>Gunneridae</taxon>
        <taxon>Pentapetalae</taxon>
        <taxon>asterids</taxon>
        <taxon>Ericales</taxon>
        <taxon>Theaceae</taxon>
        <taxon>Camellia</taxon>
    </lineage>
</organism>
<gene>
    <name evidence="5" type="ORF">TEA_022639</name>
</gene>
<evidence type="ECO:0000256" key="2">
    <source>
        <dbReference type="ARBA" id="ARBA00022597"/>
    </source>
</evidence>
<evidence type="ECO:0008006" key="7">
    <source>
        <dbReference type="Google" id="ProtNLM"/>
    </source>
</evidence>
<dbReference type="GO" id="GO:0016020">
    <property type="term" value="C:membrane"/>
    <property type="evidence" value="ECO:0007669"/>
    <property type="project" value="TreeGrafter"/>
</dbReference>
<dbReference type="Gene3D" id="1.20.1250.20">
    <property type="entry name" value="MFS general substrate transporter like domains"/>
    <property type="match status" value="1"/>
</dbReference>
<accession>A0A4V3WLE8</accession>
<dbReference type="PANTHER" id="PTHR48021">
    <property type="match status" value="1"/>
</dbReference>
<name>A0A4V3WLE8_CAMSN</name>
<keyword evidence="2" id="KW-0813">Transport</keyword>
<sequence>MGMNGWFTSAPFLPHVVLSHLEPVGYSSPVQSAITEDLNLSIAEYSLFGSIMTFGAMAGAITCGPIADFIGRKGVSQLDQPLDCLGQDRILPCPKTPLPLDKSLWHDHAVERDLWTAHDCMRCLCFLHNWDNAVVESFSINRQSWGNENSLKLHYRNCRARMLIHLRRQLKSKFIAVGLMVCQQLGGINGGKEKLHRNDETRAVQKTSQLHQA</sequence>
<evidence type="ECO:0000313" key="5">
    <source>
        <dbReference type="EMBL" id="THG04467.1"/>
    </source>
</evidence>
<dbReference type="AlphaFoldDB" id="A0A4V3WLE8"/>
<reference evidence="5 6" key="1">
    <citation type="journal article" date="2018" name="Proc. Natl. Acad. Sci. U.S.A.">
        <title>Draft genome sequence of Camellia sinensis var. sinensis provides insights into the evolution of the tea genome and tea quality.</title>
        <authorList>
            <person name="Wei C."/>
            <person name="Yang H."/>
            <person name="Wang S."/>
            <person name="Zhao J."/>
            <person name="Liu C."/>
            <person name="Gao L."/>
            <person name="Xia E."/>
            <person name="Lu Y."/>
            <person name="Tai Y."/>
            <person name="She G."/>
            <person name="Sun J."/>
            <person name="Cao H."/>
            <person name="Tong W."/>
            <person name="Gao Q."/>
            <person name="Li Y."/>
            <person name="Deng W."/>
            <person name="Jiang X."/>
            <person name="Wang W."/>
            <person name="Chen Q."/>
            <person name="Zhang S."/>
            <person name="Li H."/>
            <person name="Wu J."/>
            <person name="Wang P."/>
            <person name="Li P."/>
            <person name="Shi C."/>
            <person name="Zheng F."/>
            <person name="Jian J."/>
            <person name="Huang B."/>
            <person name="Shan D."/>
            <person name="Shi M."/>
            <person name="Fang C."/>
            <person name="Yue Y."/>
            <person name="Li F."/>
            <person name="Li D."/>
            <person name="Wei S."/>
            <person name="Han B."/>
            <person name="Jiang C."/>
            <person name="Yin Y."/>
            <person name="Xia T."/>
            <person name="Zhang Z."/>
            <person name="Bennetzen J.L."/>
            <person name="Zhao S."/>
            <person name="Wan X."/>
        </authorList>
    </citation>
    <scope>NUCLEOTIDE SEQUENCE [LARGE SCALE GENOMIC DNA]</scope>
    <source>
        <strain evidence="6">cv. Shuchazao</strain>
        <tissue evidence="5">Leaf</tissue>
    </source>
</reference>
<keyword evidence="6" id="KW-1185">Reference proteome</keyword>
<comment type="similarity">
    <text evidence="3">Belongs to the major facilitator superfamily. Phosphate:H(+) symporter (TC 2.A.1.9) family.</text>
</comment>
<keyword evidence="2" id="KW-0762">Sugar transport</keyword>
<evidence type="ECO:0000256" key="1">
    <source>
        <dbReference type="ARBA" id="ARBA00010992"/>
    </source>
</evidence>
<evidence type="ECO:0000256" key="4">
    <source>
        <dbReference type="SAM" id="MobiDB-lite"/>
    </source>
</evidence>
<dbReference type="GO" id="GO:0022857">
    <property type="term" value="F:transmembrane transporter activity"/>
    <property type="evidence" value="ECO:0007669"/>
    <property type="project" value="TreeGrafter"/>
</dbReference>
<feature type="compositionally biased region" description="Basic and acidic residues" evidence="4">
    <location>
        <begin position="193"/>
        <end position="203"/>
    </location>
</feature>